<gene>
    <name evidence="8" type="ORF">KP509_33G067300</name>
</gene>
<evidence type="ECO:0000256" key="4">
    <source>
        <dbReference type="ARBA" id="ARBA00022833"/>
    </source>
</evidence>
<reference evidence="8" key="1">
    <citation type="submission" date="2021-08" db="EMBL/GenBank/DDBJ databases">
        <title>WGS assembly of Ceratopteris richardii.</title>
        <authorList>
            <person name="Marchant D.B."/>
            <person name="Chen G."/>
            <person name="Jenkins J."/>
            <person name="Shu S."/>
            <person name="Leebens-Mack J."/>
            <person name="Grimwood J."/>
            <person name="Schmutz J."/>
            <person name="Soltis P."/>
            <person name="Soltis D."/>
            <person name="Chen Z.-H."/>
        </authorList>
    </citation>
    <scope>NUCLEOTIDE SEQUENCE</scope>
    <source>
        <strain evidence="8">Whitten #5841</strain>
        <tissue evidence="8">Leaf</tissue>
    </source>
</reference>
<dbReference type="SUPFAM" id="SSF57667">
    <property type="entry name" value="beta-beta-alpha zinc fingers"/>
    <property type="match status" value="2"/>
</dbReference>
<dbReference type="InterPro" id="IPR043584">
    <property type="entry name" value="WIP1/2/3/4/5/6"/>
</dbReference>
<dbReference type="AlphaFoldDB" id="A0A8T2QR15"/>
<dbReference type="InterPro" id="IPR013087">
    <property type="entry name" value="Znf_C2H2_type"/>
</dbReference>
<evidence type="ECO:0000256" key="1">
    <source>
        <dbReference type="ARBA" id="ARBA00022723"/>
    </source>
</evidence>
<keyword evidence="9" id="KW-1185">Reference proteome</keyword>
<evidence type="ECO:0000256" key="6">
    <source>
        <dbReference type="PROSITE-ProRule" id="PRU00042"/>
    </source>
</evidence>
<evidence type="ECO:0000259" key="7">
    <source>
        <dbReference type="PROSITE" id="PS50157"/>
    </source>
</evidence>
<evidence type="ECO:0000313" key="9">
    <source>
        <dbReference type="Proteomes" id="UP000825935"/>
    </source>
</evidence>
<dbReference type="GO" id="GO:0003700">
    <property type="term" value="F:DNA-binding transcription factor activity"/>
    <property type="evidence" value="ECO:0007669"/>
    <property type="project" value="InterPro"/>
</dbReference>
<sequence length="520" mass="56625">MTSPLLSHPSSDSCFSLLSSFASSESSSDDPLAGLIPSFNPDELHSSNVPLLENEAVIPDLPAPAFLCPEVKSSLDVLPLELIGCITPPSDQFIDVGNTPASNSNDLCSVDVSCCVHVGPSELDVRMACGDLSVVQEPRLLTDSKLGAPTMHPNLVSTLKSLICPSNEQELNLCAQESVLEMAAPASICSMPNLCAQENILEIAASATICSMPASDLATPQPSSPYPLSVSTGSTVGFVENPVIVPKIERKQSQHAAIVPIYLIQNRRPYRCSYRDCSKTFKNPQTLKMHLKTHYGGGGSVAVNGGYNRTKLMQPLSTVPQSCKAGKNKKIPSRCPICKRAFVGLYELRRHFGRKHSEGEKAHACRKCGKRFYIEVDLRDHQKQCGEPLVCKCGMKFAFKCNLVAHKKTHPLCQDEHERQKYQQRKQTQKSQISKAQKITLGMQHGQSKDVSFPSNTGSGKGVPPMIEAVCASNEAYRSCDSTPHWSSSSSRIFHPIVKTEYSTCNQWISPPVLGVSRAL</sequence>
<proteinExistence type="inferred from homology"/>
<dbReference type="EMBL" id="CM035438">
    <property type="protein sequence ID" value="KAH7286286.1"/>
    <property type="molecule type" value="Genomic_DNA"/>
</dbReference>
<dbReference type="GO" id="GO:0008270">
    <property type="term" value="F:zinc ion binding"/>
    <property type="evidence" value="ECO:0007669"/>
    <property type="project" value="UniProtKB-KW"/>
</dbReference>
<evidence type="ECO:0000256" key="2">
    <source>
        <dbReference type="ARBA" id="ARBA00022737"/>
    </source>
</evidence>
<dbReference type="FunFam" id="3.30.160.60:FF:000072">
    <property type="entry name" value="zinc finger protein 143 isoform X1"/>
    <property type="match status" value="1"/>
</dbReference>
<keyword evidence="2" id="KW-0677">Repeat</keyword>
<organism evidence="8 9">
    <name type="scientific">Ceratopteris richardii</name>
    <name type="common">Triangle waterfern</name>
    <dbReference type="NCBI Taxonomy" id="49495"/>
    <lineage>
        <taxon>Eukaryota</taxon>
        <taxon>Viridiplantae</taxon>
        <taxon>Streptophyta</taxon>
        <taxon>Embryophyta</taxon>
        <taxon>Tracheophyta</taxon>
        <taxon>Polypodiopsida</taxon>
        <taxon>Polypodiidae</taxon>
        <taxon>Polypodiales</taxon>
        <taxon>Pteridineae</taxon>
        <taxon>Pteridaceae</taxon>
        <taxon>Parkerioideae</taxon>
        <taxon>Ceratopteris</taxon>
    </lineage>
</organism>
<dbReference type="PANTHER" id="PTHR45878">
    <property type="entry name" value="ZINC FINGER PROTEIN WIP2"/>
    <property type="match status" value="1"/>
</dbReference>
<dbReference type="PROSITE" id="PS00028">
    <property type="entry name" value="ZINC_FINGER_C2H2_1"/>
    <property type="match status" value="1"/>
</dbReference>
<dbReference type="SMART" id="SM00355">
    <property type="entry name" value="ZnF_C2H2"/>
    <property type="match status" value="4"/>
</dbReference>
<feature type="domain" description="C2H2-type" evidence="7">
    <location>
        <begin position="363"/>
        <end position="383"/>
    </location>
</feature>
<feature type="domain" description="C2H2-type" evidence="7">
    <location>
        <begin position="270"/>
        <end position="296"/>
    </location>
</feature>
<keyword evidence="4" id="KW-0862">Zinc</keyword>
<dbReference type="PROSITE" id="PS50157">
    <property type="entry name" value="ZINC_FINGER_C2H2_2"/>
    <property type="match status" value="2"/>
</dbReference>
<dbReference type="Pfam" id="PF00096">
    <property type="entry name" value="zf-C2H2"/>
    <property type="match status" value="1"/>
</dbReference>
<keyword evidence="1" id="KW-0479">Metal-binding</keyword>
<protein>
    <recommendedName>
        <fullName evidence="7">C2H2-type domain-containing protein</fullName>
    </recommendedName>
</protein>
<dbReference type="InterPro" id="IPR036236">
    <property type="entry name" value="Znf_C2H2_sf"/>
</dbReference>
<evidence type="ECO:0000313" key="8">
    <source>
        <dbReference type="EMBL" id="KAH7286286.1"/>
    </source>
</evidence>
<name>A0A8T2QR15_CERRI</name>
<comment type="similarity">
    <text evidence="5">Belongs to the WIP C2H2-type zinc-finger protein family.</text>
</comment>
<dbReference type="Proteomes" id="UP000825935">
    <property type="component" value="Chromosome 33"/>
</dbReference>
<accession>A0A8T2QR15</accession>
<evidence type="ECO:0000256" key="3">
    <source>
        <dbReference type="ARBA" id="ARBA00022771"/>
    </source>
</evidence>
<dbReference type="Gene3D" id="3.30.160.60">
    <property type="entry name" value="Classic Zinc Finger"/>
    <property type="match status" value="2"/>
</dbReference>
<dbReference type="PANTHER" id="PTHR45878:SF44">
    <property type="entry name" value="C2H2-TYPE DOMAIN-CONTAINING PROTEIN"/>
    <property type="match status" value="1"/>
</dbReference>
<keyword evidence="3 6" id="KW-0863">Zinc-finger</keyword>
<evidence type="ECO:0000256" key="5">
    <source>
        <dbReference type="ARBA" id="ARBA00023452"/>
    </source>
</evidence>
<dbReference type="OrthoDB" id="9406869at2759"/>
<comment type="caution">
    <text evidence="8">The sequence shown here is derived from an EMBL/GenBank/DDBJ whole genome shotgun (WGS) entry which is preliminary data.</text>
</comment>